<dbReference type="RefSeq" id="WP_015902860.1">
    <property type="nucleotide sequence ID" value="NC_012108.1"/>
</dbReference>
<keyword evidence="4 7" id="KW-0720">Serine protease</keyword>
<dbReference type="GO" id="GO:0006508">
    <property type="term" value="P:proteolysis"/>
    <property type="evidence" value="ECO:0007669"/>
    <property type="project" value="UniProtKB-KW"/>
</dbReference>
<feature type="active site" evidence="8 10">
    <location>
        <position position="678"/>
    </location>
</feature>
<dbReference type="EC" id="3.4.21.53" evidence="7"/>
<dbReference type="InterPro" id="IPR046336">
    <property type="entry name" value="Lon_prtase_N_sf"/>
</dbReference>
<dbReference type="GO" id="GO:0030163">
    <property type="term" value="P:protein catabolic process"/>
    <property type="evidence" value="ECO:0007669"/>
    <property type="project" value="InterPro"/>
</dbReference>
<evidence type="ECO:0000259" key="11">
    <source>
        <dbReference type="PROSITE" id="PS51786"/>
    </source>
</evidence>
<evidence type="ECO:0000256" key="7">
    <source>
        <dbReference type="PIRNR" id="PIRNR001174"/>
    </source>
</evidence>
<dbReference type="CDD" id="cd19500">
    <property type="entry name" value="RecA-like_Lon"/>
    <property type="match status" value="1"/>
</dbReference>
<dbReference type="InterPro" id="IPR008269">
    <property type="entry name" value="Lon_proteolytic"/>
</dbReference>
<dbReference type="SUPFAM" id="SSF52540">
    <property type="entry name" value="P-loop containing nucleoside triphosphate hydrolases"/>
    <property type="match status" value="1"/>
</dbReference>
<dbReference type="Gene3D" id="3.30.230.10">
    <property type="match status" value="1"/>
</dbReference>
<dbReference type="GO" id="GO:0004176">
    <property type="term" value="F:ATP-dependent peptidase activity"/>
    <property type="evidence" value="ECO:0007669"/>
    <property type="project" value="UniProtKB-UniRule"/>
</dbReference>
<name>C0QKK0_DESAH</name>
<evidence type="ECO:0000256" key="2">
    <source>
        <dbReference type="ARBA" id="ARBA00022741"/>
    </source>
</evidence>
<dbReference type="SUPFAM" id="SSF88697">
    <property type="entry name" value="PUA domain-like"/>
    <property type="match status" value="1"/>
</dbReference>
<dbReference type="GO" id="GO:0005524">
    <property type="term" value="F:ATP binding"/>
    <property type="evidence" value="ECO:0007669"/>
    <property type="project" value="UniProtKB-KW"/>
</dbReference>
<dbReference type="HOGENOM" id="CLU_004109_4_4_7"/>
<dbReference type="EMBL" id="CP001087">
    <property type="protein sequence ID" value="ACN14071.1"/>
    <property type="molecule type" value="Genomic_DNA"/>
</dbReference>
<keyword evidence="7" id="KW-0963">Cytoplasm</keyword>
<reference evidence="13 14" key="1">
    <citation type="journal article" date="2009" name="Environ. Microbiol.">
        <title>Genome sequence of Desulfobacterium autotrophicum HRM2, a marine sulfate reducer oxidizing organic carbon completely to carbon dioxide.</title>
        <authorList>
            <person name="Strittmatter A.W."/>
            <person name="Liesegang H."/>
            <person name="Rabus R."/>
            <person name="Decker I."/>
            <person name="Amann J."/>
            <person name="Andres S."/>
            <person name="Henne A."/>
            <person name="Fricke W.F."/>
            <person name="Martinez-Arias R."/>
            <person name="Bartels D."/>
            <person name="Goesmann A."/>
            <person name="Krause L."/>
            <person name="Puehler A."/>
            <person name="Klenk H.P."/>
            <person name="Richter M."/>
            <person name="Schuler M."/>
            <person name="Gloeckner F.O."/>
            <person name="Meyerdierks A."/>
            <person name="Gottschalk G."/>
            <person name="Amann R."/>
        </authorList>
    </citation>
    <scope>NUCLEOTIDE SEQUENCE [LARGE SCALE GENOMIC DNA]</scope>
    <source>
        <strain evidence="14">ATCC 43914 / DSM 3382 / HRM2</strain>
    </source>
</reference>
<dbReference type="InterPro" id="IPR027065">
    <property type="entry name" value="Lon_Prtase"/>
</dbReference>
<dbReference type="InterPro" id="IPR003959">
    <property type="entry name" value="ATPase_AAA_core"/>
</dbReference>
<dbReference type="GO" id="GO:0005737">
    <property type="term" value="C:cytoplasm"/>
    <property type="evidence" value="ECO:0007669"/>
    <property type="project" value="UniProtKB-SubCell"/>
</dbReference>
<dbReference type="Proteomes" id="UP000000442">
    <property type="component" value="Chromosome"/>
</dbReference>
<evidence type="ECO:0000256" key="10">
    <source>
        <dbReference type="PROSITE-ProRule" id="PRU01122"/>
    </source>
</evidence>
<proteinExistence type="inferred from homology"/>
<dbReference type="eggNOG" id="COG0466">
    <property type="taxonomic scope" value="Bacteria"/>
</dbReference>
<dbReference type="SMART" id="SM00382">
    <property type="entry name" value="AAA"/>
    <property type="match status" value="1"/>
</dbReference>
<evidence type="ECO:0000256" key="1">
    <source>
        <dbReference type="ARBA" id="ARBA00022670"/>
    </source>
</evidence>
<dbReference type="PRINTS" id="PR00830">
    <property type="entry name" value="ENDOLAPTASE"/>
</dbReference>
<evidence type="ECO:0000256" key="5">
    <source>
        <dbReference type="ARBA" id="ARBA00022840"/>
    </source>
</evidence>
<dbReference type="PANTHER" id="PTHR10046">
    <property type="entry name" value="ATP DEPENDENT LON PROTEASE FAMILY MEMBER"/>
    <property type="match status" value="1"/>
</dbReference>
<evidence type="ECO:0000256" key="3">
    <source>
        <dbReference type="ARBA" id="ARBA00022801"/>
    </source>
</evidence>
<keyword evidence="1 7" id="KW-0645">Protease</keyword>
<dbReference type="Gene3D" id="2.30.130.40">
    <property type="entry name" value="LON domain-like"/>
    <property type="match status" value="1"/>
</dbReference>
<dbReference type="AlphaFoldDB" id="C0QKK0"/>
<dbReference type="GO" id="GO:0016887">
    <property type="term" value="F:ATP hydrolysis activity"/>
    <property type="evidence" value="ECO:0007669"/>
    <property type="project" value="InterPro"/>
</dbReference>
<dbReference type="Gene3D" id="1.20.58.1480">
    <property type="match status" value="1"/>
</dbReference>
<evidence type="ECO:0000313" key="14">
    <source>
        <dbReference type="Proteomes" id="UP000000442"/>
    </source>
</evidence>
<dbReference type="InterPro" id="IPR054594">
    <property type="entry name" value="Lon_lid"/>
</dbReference>
<dbReference type="Pfam" id="PF05362">
    <property type="entry name" value="Lon_C"/>
    <property type="match status" value="1"/>
</dbReference>
<dbReference type="STRING" id="177437.HRM2_09590"/>
<evidence type="ECO:0000256" key="8">
    <source>
        <dbReference type="PIRSR" id="PIRSR001174-1"/>
    </source>
</evidence>
<dbReference type="PROSITE" id="PS51786">
    <property type="entry name" value="LON_PROTEOLYTIC"/>
    <property type="match status" value="1"/>
</dbReference>
<keyword evidence="14" id="KW-1185">Reference proteome</keyword>
<comment type="subunit">
    <text evidence="7">Homohexamer. Organized in a ring with a central cavity.</text>
</comment>
<dbReference type="FunFam" id="3.40.50.300:FF:000021">
    <property type="entry name" value="Lon protease homolog"/>
    <property type="match status" value="1"/>
</dbReference>
<dbReference type="SMART" id="SM00464">
    <property type="entry name" value="LON"/>
    <property type="match status" value="1"/>
</dbReference>
<dbReference type="GO" id="GO:0004252">
    <property type="term" value="F:serine-type endopeptidase activity"/>
    <property type="evidence" value="ECO:0007669"/>
    <property type="project" value="UniProtKB-UniRule"/>
</dbReference>
<dbReference type="Gene3D" id="1.20.5.5270">
    <property type="match status" value="1"/>
</dbReference>
<keyword evidence="2 7" id="KW-0547">Nucleotide-binding</keyword>
<dbReference type="Gene3D" id="3.40.50.300">
    <property type="entry name" value="P-loop containing nucleotide triphosphate hydrolases"/>
    <property type="match status" value="1"/>
</dbReference>
<dbReference type="InterPro" id="IPR014721">
    <property type="entry name" value="Ribsml_uS5_D2-typ_fold_subgr"/>
</dbReference>
<sequence>MDSTYVTPELIVIPLTQTVLFPETQAQISVSKNLGKILNTRMDQGNDRAIAISVKEGFKKDSPDREMFFSMGTEIQLKSRTSRDDHDLFDVKVLNRVTIESIRMTNGKVLAVYVQAPDQIDMDSKSQEQMMEYIKKIAYELSTHFKGSEPYIKEIKQMDRIPQLMGYILPFINISLKEKQQLLEIDSLKERGILFMDILLQHKESVILQIEMAQKFSDQANKNYRKSFLKEQLKNIRKELGEDAPKSAGKKDYAQLIEDADMPEEIEQVALDELSKLNEQGQGSHETGTIKNYLDLLVALPWGITTQKDIDIEKASQLLETHHYGQKKIKERIIQHLSVMKLKKEKQGSILLLVGPPGTGKTSLGKSISEALNRKYVRISLGGVRDEAEIRGHRRTYVGALPGRIIQGIKKAGERNPVFVLDEVDKLVSAFQGDPSSALLEVLDPEQNNTFSDHYLEVPYDLSDVFFVATANSRRGIPGPLLDRMEVIELTGYTENEKFHIGKDHLMKLVLEEHGIKNSQLEIDDDALKAIIDKYTVEAGVRGLRNQLAKVARVVSEKIVSGTTQLPYKVTQDSLEEILGNPVIRHDVAQMDNPPGVVTGLAWTPMGGEILFIEATHMPGNGKLTLTGQLGDVMKESATISLSLFRSRLAFALPDFDFEKKDLHIHVPAGAMPKDGPSAGVVMFTSIASLIMGRKINPKLAMTGEITLRGRVLPIGGIKEKVLAAHRAGIKKILLPEENEKDLNDIPEDVKEQLTFVTIHTVEDLIKETLGLNLPKPETLTIGIFPGDKTLDNATLTN</sequence>
<gene>
    <name evidence="13" type="primary">lon2</name>
    <name evidence="13" type="ordered locus">HRM2_09590</name>
</gene>
<dbReference type="PROSITE" id="PS51787">
    <property type="entry name" value="LON_N"/>
    <property type="match status" value="1"/>
</dbReference>
<dbReference type="InterPro" id="IPR003111">
    <property type="entry name" value="Lon_prtase_N"/>
</dbReference>
<dbReference type="Pfam" id="PF00004">
    <property type="entry name" value="AAA"/>
    <property type="match status" value="1"/>
</dbReference>
<feature type="domain" description="Lon proteolytic" evidence="11">
    <location>
        <begin position="592"/>
        <end position="772"/>
    </location>
</feature>
<dbReference type="InterPro" id="IPR004815">
    <property type="entry name" value="Lon_bac/euk-typ"/>
</dbReference>
<evidence type="ECO:0000256" key="4">
    <source>
        <dbReference type="ARBA" id="ARBA00022825"/>
    </source>
</evidence>
<dbReference type="NCBIfam" id="TIGR00763">
    <property type="entry name" value="lon"/>
    <property type="match status" value="1"/>
</dbReference>
<feature type="domain" description="Lon N-terminal" evidence="12">
    <location>
        <begin position="10"/>
        <end position="203"/>
    </location>
</feature>
<dbReference type="InterPro" id="IPR015947">
    <property type="entry name" value="PUA-like_sf"/>
</dbReference>
<dbReference type="Gene3D" id="1.10.8.60">
    <property type="match status" value="1"/>
</dbReference>
<keyword evidence="5 7" id="KW-0067">ATP-binding</keyword>
<evidence type="ECO:0000256" key="9">
    <source>
        <dbReference type="PIRSR" id="PIRSR001174-2"/>
    </source>
</evidence>
<feature type="binding site" evidence="9">
    <location>
        <begin position="355"/>
        <end position="362"/>
    </location>
    <ligand>
        <name>ATP</name>
        <dbReference type="ChEBI" id="CHEBI:30616"/>
    </ligand>
</feature>
<dbReference type="InterPro" id="IPR020568">
    <property type="entry name" value="Ribosomal_Su5_D2-typ_SF"/>
</dbReference>
<dbReference type="OrthoDB" id="5409139at2"/>
<comment type="subcellular location">
    <subcellularLocation>
        <location evidence="7">Cytoplasm</location>
    </subcellularLocation>
</comment>
<dbReference type="Pfam" id="PF02190">
    <property type="entry name" value="LON_substr_bdg"/>
    <property type="match status" value="1"/>
</dbReference>
<dbReference type="KEGG" id="dat:HRM2_09590"/>
<evidence type="ECO:0000259" key="12">
    <source>
        <dbReference type="PROSITE" id="PS51787"/>
    </source>
</evidence>
<evidence type="ECO:0000313" key="13">
    <source>
        <dbReference type="EMBL" id="ACN14071.1"/>
    </source>
</evidence>
<dbReference type="PIRSF" id="PIRSF001174">
    <property type="entry name" value="Lon_proteas"/>
    <property type="match status" value="1"/>
</dbReference>
<feature type="active site" evidence="8 10">
    <location>
        <position position="721"/>
    </location>
</feature>
<protein>
    <recommendedName>
        <fullName evidence="7">Lon protease</fullName>
        <ecNumber evidence="7">3.4.21.53</ecNumber>
    </recommendedName>
</protein>
<evidence type="ECO:0000256" key="6">
    <source>
        <dbReference type="ARBA" id="ARBA00050665"/>
    </source>
</evidence>
<comment type="similarity">
    <text evidence="7 10">Belongs to the peptidase S16 family.</text>
</comment>
<accession>C0QKK0</accession>
<comment type="catalytic activity">
    <reaction evidence="6 7 10">
        <text>Hydrolysis of proteins in presence of ATP.</text>
        <dbReference type="EC" id="3.4.21.53"/>
    </reaction>
</comment>
<dbReference type="Pfam" id="PF22667">
    <property type="entry name" value="Lon_lid"/>
    <property type="match status" value="1"/>
</dbReference>
<dbReference type="InterPro" id="IPR027417">
    <property type="entry name" value="P-loop_NTPase"/>
</dbReference>
<keyword evidence="3 7" id="KW-0378">Hydrolase</keyword>
<organism evidence="13 14">
    <name type="scientific">Desulforapulum autotrophicum (strain ATCC 43914 / DSM 3382 / VKM B-1955 / HRM2)</name>
    <name type="common">Desulfobacterium autotrophicum</name>
    <dbReference type="NCBI Taxonomy" id="177437"/>
    <lineage>
        <taxon>Bacteria</taxon>
        <taxon>Pseudomonadati</taxon>
        <taxon>Thermodesulfobacteriota</taxon>
        <taxon>Desulfobacteria</taxon>
        <taxon>Desulfobacterales</taxon>
        <taxon>Desulfobacteraceae</taxon>
        <taxon>Desulforapulum</taxon>
    </lineage>
</organism>
<dbReference type="SUPFAM" id="SSF54211">
    <property type="entry name" value="Ribosomal protein S5 domain 2-like"/>
    <property type="match status" value="1"/>
</dbReference>
<dbReference type="InterPro" id="IPR003593">
    <property type="entry name" value="AAA+_ATPase"/>
</dbReference>